<dbReference type="CDD" id="cd00063">
    <property type="entry name" value="FN3"/>
    <property type="match status" value="2"/>
</dbReference>
<proteinExistence type="predicted"/>
<dbReference type="PANTHER" id="PTHR46708:SF2">
    <property type="entry name" value="FIBRONECTIN TYPE-III DOMAIN-CONTAINING PROTEIN"/>
    <property type="match status" value="1"/>
</dbReference>
<keyword evidence="5" id="KW-1185">Reference proteome</keyword>
<keyword evidence="2" id="KW-0732">Signal</keyword>
<dbReference type="InterPro" id="IPR036116">
    <property type="entry name" value="FN3_sf"/>
</dbReference>
<feature type="domain" description="Fibronectin type-III" evidence="3">
    <location>
        <begin position="121"/>
        <end position="208"/>
    </location>
</feature>
<keyword evidence="1" id="KW-0677">Repeat</keyword>
<sequence length="271" mass="29613">MDRIVCIVVCSLCIVSTVESQGLNRPLIPAPENVRVDQNSVSHTSVWLTWDLVAKADSYTVTLRPISLTASGIGSGIREKFTIIRGLLPNTDYEFTIRAVKGDNVGVPAVITQRTALPAARNLQINSTTVTATSMTVTWSAIQDVEYYKVAVDPPIGVIGTGSRTYTTSITLRGMSANTLYNIIIIPFNYVGDGARATVSHYTKMRPPTRLVVNLATVTSSTIGFQWQQVDGTHGYQLRVSPSVPGLDLNQLILETEFVLRRLSPDVLYLI</sequence>
<dbReference type="SUPFAM" id="SSF49265">
    <property type="entry name" value="Fibronectin type III"/>
    <property type="match status" value="2"/>
</dbReference>
<dbReference type="InterPro" id="IPR003961">
    <property type="entry name" value="FN3_dom"/>
</dbReference>
<dbReference type="PANTHER" id="PTHR46708">
    <property type="entry name" value="TENASCIN"/>
    <property type="match status" value="1"/>
</dbReference>
<dbReference type="eggNOG" id="KOG3544">
    <property type="taxonomic scope" value="Eukaryota"/>
</dbReference>
<dbReference type="Gene3D" id="2.60.40.10">
    <property type="entry name" value="Immunoglobulins"/>
    <property type="match status" value="2"/>
</dbReference>
<accession>H2Z3W1</accession>
<evidence type="ECO:0000313" key="5">
    <source>
        <dbReference type="Proteomes" id="UP000007875"/>
    </source>
</evidence>
<evidence type="ECO:0000259" key="3">
    <source>
        <dbReference type="PROSITE" id="PS50853"/>
    </source>
</evidence>
<dbReference type="Proteomes" id="UP000007875">
    <property type="component" value="Unassembled WGS sequence"/>
</dbReference>
<name>H2Z3W1_CIOSA</name>
<protein>
    <recommendedName>
        <fullName evidence="3">Fibronectin type-III domain-containing protein</fullName>
    </recommendedName>
</protein>
<organism evidence="4 5">
    <name type="scientific">Ciona savignyi</name>
    <name type="common">Pacific transparent sea squirt</name>
    <dbReference type="NCBI Taxonomy" id="51511"/>
    <lineage>
        <taxon>Eukaryota</taxon>
        <taxon>Metazoa</taxon>
        <taxon>Chordata</taxon>
        <taxon>Tunicata</taxon>
        <taxon>Ascidiacea</taxon>
        <taxon>Phlebobranchia</taxon>
        <taxon>Cionidae</taxon>
        <taxon>Ciona</taxon>
    </lineage>
</organism>
<dbReference type="HOGENOM" id="CLU_1028690_0_0_1"/>
<dbReference type="PROSITE" id="PS50853">
    <property type="entry name" value="FN3"/>
    <property type="match status" value="2"/>
</dbReference>
<reference evidence="4" key="2">
    <citation type="submission" date="2025-08" db="UniProtKB">
        <authorList>
            <consortium name="Ensembl"/>
        </authorList>
    </citation>
    <scope>IDENTIFICATION</scope>
</reference>
<feature type="domain" description="Fibronectin type-III" evidence="3">
    <location>
        <begin position="30"/>
        <end position="119"/>
    </location>
</feature>
<reference evidence="4" key="3">
    <citation type="submission" date="2025-09" db="UniProtKB">
        <authorList>
            <consortium name="Ensembl"/>
        </authorList>
    </citation>
    <scope>IDENTIFICATION</scope>
</reference>
<dbReference type="InterPro" id="IPR050991">
    <property type="entry name" value="ECM_Regulatory_Proteins"/>
</dbReference>
<evidence type="ECO:0000256" key="2">
    <source>
        <dbReference type="SAM" id="SignalP"/>
    </source>
</evidence>
<dbReference type="Ensembl" id="ENSCSAVT00000012416.1">
    <property type="protein sequence ID" value="ENSCSAVP00000012273.1"/>
    <property type="gene ID" value="ENSCSAVG00000007229.1"/>
</dbReference>
<feature type="chain" id="PRO_5003579025" description="Fibronectin type-III domain-containing protein" evidence="2">
    <location>
        <begin position="21"/>
        <end position="271"/>
    </location>
</feature>
<dbReference type="STRING" id="51511.ENSCSAVP00000012273"/>
<dbReference type="AlphaFoldDB" id="H2Z3W1"/>
<reference evidence="5" key="1">
    <citation type="submission" date="2003-08" db="EMBL/GenBank/DDBJ databases">
        <authorList>
            <person name="Birren B."/>
            <person name="Nusbaum C."/>
            <person name="Abebe A."/>
            <person name="Abouelleil A."/>
            <person name="Adekoya E."/>
            <person name="Ait-zahra M."/>
            <person name="Allen N."/>
            <person name="Allen T."/>
            <person name="An P."/>
            <person name="Anderson M."/>
            <person name="Anderson S."/>
            <person name="Arachchi H."/>
            <person name="Armbruster J."/>
            <person name="Bachantsang P."/>
            <person name="Baldwin J."/>
            <person name="Barry A."/>
            <person name="Bayul T."/>
            <person name="Blitshsteyn B."/>
            <person name="Bloom T."/>
            <person name="Blye J."/>
            <person name="Boguslavskiy L."/>
            <person name="Borowsky M."/>
            <person name="Boukhgalter B."/>
            <person name="Brunache A."/>
            <person name="Butler J."/>
            <person name="Calixte N."/>
            <person name="Calvo S."/>
            <person name="Camarata J."/>
            <person name="Campo K."/>
            <person name="Chang J."/>
            <person name="Cheshatsang Y."/>
            <person name="Citroen M."/>
            <person name="Collymore A."/>
            <person name="Considine T."/>
            <person name="Cook A."/>
            <person name="Cooke P."/>
            <person name="Corum B."/>
            <person name="Cuomo C."/>
            <person name="David R."/>
            <person name="Dawoe T."/>
            <person name="Degray S."/>
            <person name="Dodge S."/>
            <person name="Dooley K."/>
            <person name="Dorje P."/>
            <person name="Dorjee K."/>
            <person name="Dorris L."/>
            <person name="Duffey N."/>
            <person name="Dupes A."/>
            <person name="Elkins T."/>
            <person name="Engels R."/>
            <person name="Erickson J."/>
            <person name="Farina A."/>
            <person name="Faro S."/>
            <person name="Ferreira P."/>
            <person name="Fischer H."/>
            <person name="Fitzgerald M."/>
            <person name="Foley K."/>
            <person name="Gage D."/>
            <person name="Galagan J."/>
            <person name="Gearin G."/>
            <person name="Gnerre S."/>
            <person name="Gnirke A."/>
            <person name="Goyette A."/>
            <person name="Graham J."/>
            <person name="Grandbois E."/>
            <person name="Gyaltsen K."/>
            <person name="Hafez N."/>
            <person name="Hagopian D."/>
            <person name="Hagos B."/>
            <person name="Hall J."/>
            <person name="Hatcher B."/>
            <person name="Heller A."/>
            <person name="Higgins H."/>
            <person name="Honan T."/>
            <person name="Horn A."/>
            <person name="Houde N."/>
            <person name="Hughes L."/>
            <person name="Hulme W."/>
            <person name="Husby E."/>
            <person name="Iliev I."/>
            <person name="Jaffe D."/>
            <person name="Jones C."/>
            <person name="Kamal M."/>
            <person name="Kamat A."/>
            <person name="Kamvysselis M."/>
            <person name="Karlsson E."/>
            <person name="Kells C."/>
            <person name="Kieu A."/>
            <person name="Kisner P."/>
            <person name="Kodira C."/>
            <person name="Kulbokas E."/>
            <person name="Labutti K."/>
            <person name="Lama D."/>
            <person name="Landers T."/>
            <person name="Leger J."/>
            <person name="Levine S."/>
            <person name="Lewis D."/>
            <person name="Lewis T."/>
            <person name="Lindblad-toh K."/>
            <person name="Liu X."/>
            <person name="Lokyitsang T."/>
            <person name="Lokyitsang Y."/>
            <person name="Lucien O."/>
            <person name="Lui A."/>
            <person name="Ma L.J."/>
            <person name="Mabbitt R."/>
            <person name="Macdonald J."/>
            <person name="Maclean C."/>
            <person name="Major J."/>
            <person name="Manning J."/>
            <person name="Marabella R."/>
            <person name="Maru K."/>
            <person name="Matthews C."/>
            <person name="Mauceli E."/>
            <person name="Mccarthy M."/>
            <person name="Mcdonough S."/>
            <person name="Mcghee T."/>
            <person name="Meldrim J."/>
            <person name="Meneus L."/>
            <person name="Mesirov J."/>
            <person name="Mihalev A."/>
            <person name="Mihova T."/>
            <person name="Mikkelsen T."/>
            <person name="Mlenga V."/>
            <person name="Moru K."/>
            <person name="Mozes J."/>
            <person name="Mulrain L."/>
            <person name="Munson G."/>
            <person name="Naylor J."/>
            <person name="Newes C."/>
            <person name="Nguyen C."/>
            <person name="Nguyen N."/>
            <person name="Nguyen T."/>
            <person name="Nicol R."/>
            <person name="Nielsen C."/>
            <person name="Nizzari M."/>
            <person name="Norbu C."/>
            <person name="Norbu N."/>
            <person name="O'donnell P."/>
            <person name="Okoawo O."/>
            <person name="O'leary S."/>
            <person name="Omotosho B."/>
            <person name="O'neill K."/>
            <person name="Osman S."/>
            <person name="Parker S."/>
            <person name="Perrin D."/>
            <person name="Phunkhang P."/>
            <person name="Piqani B."/>
            <person name="Purcell S."/>
            <person name="Rachupka T."/>
            <person name="Ramasamy U."/>
            <person name="Rameau R."/>
            <person name="Ray V."/>
            <person name="Raymond C."/>
            <person name="Retta R."/>
            <person name="Richardson S."/>
            <person name="Rise C."/>
            <person name="Rodriguez J."/>
            <person name="Rogers J."/>
            <person name="Rogov P."/>
            <person name="Rutman M."/>
            <person name="Schupbach R."/>
            <person name="Seaman C."/>
            <person name="Settipalli S."/>
            <person name="Sharpe T."/>
            <person name="Sheridan J."/>
            <person name="Sherpa N."/>
            <person name="Shi J."/>
            <person name="Smirnov S."/>
            <person name="Smith C."/>
            <person name="Sougnez C."/>
            <person name="Spencer B."/>
            <person name="Stalker J."/>
            <person name="Stange-thomann N."/>
            <person name="Stavropoulos S."/>
            <person name="Stetson K."/>
            <person name="Stone C."/>
            <person name="Stone S."/>
            <person name="Stubbs M."/>
            <person name="Talamas J."/>
            <person name="Tchuinga P."/>
            <person name="Tenzing P."/>
            <person name="Tesfaye S."/>
            <person name="Theodore J."/>
            <person name="Thoulutsang Y."/>
            <person name="Topham K."/>
            <person name="Towey S."/>
            <person name="Tsamla T."/>
            <person name="Tsomo N."/>
            <person name="Vallee D."/>
            <person name="Vassiliev H."/>
            <person name="Venkataraman V."/>
            <person name="Vinson J."/>
            <person name="Vo A."/>
            <person name="Wade C."/>
            <person name="Wang S."/>
            <person name="Wangchuk T."/>
            <person name="Wangdi T."/>
            <person name="Whittaker C."/>
            <person name="Wilkinson J."/>
            <person name="Wu Y."/>
            <person name="Wyman D."/>
            <person name="Yadav S."/>
            <person name="Yang S."/>
            <person name="Yang X."/>
            <person name="Yeager S."/>
            <person name="Yee E."/>
            <person name="Young G."/>
            <person name="Zainoun J."/>
            <person name="Zembeck L."/>
            <person name="Zimmer A."/>
            <person name="Zody M."/>
            <person name="Lander E."/>
        </authorList>
    </citation>
    <scope>NUCLEOTIDE SEQUENCE [LARGE SCALE GENOMIC DNA]</scope>
</reference>
<feature type="signal peptide" evidence="2">
    <location>
        <begin position="1"/>
        <end position="20"/>
    </location>
</feature>
<dbReference type="SMART" id="SM00060">
    <property type="entry name" value="FN3"/>
    <property type="match status" value="2"/>
</dbReference>
<evidence type="ECO:0000313" key="4">
    <source>
        <dbReference type="Ensembl" id="ENSCSAVP00000012273.1"/>
    </source>
</evidence>
<dbReference type="InterPro" id="IPR013783">
    <property type="entry name" value="Ig-like_fold"/>
</dbReference>
<evidence type="ECO:0000256" key="1">
    <source>
        <dbReference type="ARBA" id="ARBA00022737"/>
    </source>
</evidence>
<dbReference type="Pfam" id="PF00041">
    <property type="entry name" value="fn3"/>
    <property type="match status" value="2"/>
</dbReference>
<dbReference type="InParanoid" id="H2Z3W1"/>